<dbReference type="GO" id="GO:0000270">
    <property type="term" value="P:peptidoglycan metabolic process"/>
    <property type="evidence" value="ECO:0007669"/>
    <property type="project" value="InterPro"/>
</dbReference>
<dbReference type="GO" id="GO:0008933">
    <property type="term" value="F:peptidoglycan lytic transglycosylase activity"/>
    <property type="evidence" value="ECO:0007669"/>
    <property type="project" value="InterPro"/>
</dbReference>
<evidence type="ECO:0000256" key="2">
    <source>
        <dbReference type="SAM" id="MobiDB-lite"/>
    </source>
</evidence>
<accession>A0A523UYI4</accession>
<feature type="domain" description="Transglycosylase SLT" evidence="3">
    <location>
        <begin position="61"/>
        <end position="166"/>
    </location>
</feature>
<dbReference type="InterPro" id="IPR000189">
    <property type="entry name" value="Transglyc_AS"/>
</dbReference>
<dbReference type="SUPFAM" id="SSF53955">
    <property type="entry name" value="Lysozyme-like"/>
    <property type="match status" value="1"/>
</dbReference>
<evidence type="ECO:0000313" key="4">
    <source>
        <dbReference type="EMBL" id="TET47563.1"/>
    </source>
</evidence>
<dbReference type="InterPro" id="IPR008258">
    <property type="entry name" value="Transglycosylase_SLT_dom_1"/>
</dbReference>
<evidence type="ECO:0000259" key="3">
    <source>
        <dbReference type="Pfam" id="PF01464"/>
    </source>
</evidence>
<dbReference type="PANTHER" id="PTHR37423:SF2">
    <property type="entry name" value="MEMBRANE-BOUND LYTIC MUREIN TRANSGLYCOSYLASE C"/>
    <property type="match status" value="1"/>
</dbReference>
<dbReference type="Proteomes" id="UP000315525">
    <property type="component" value="Unassembled WGS sequence"/>
</dbReference>
<dbReference type="GO" id="GO:0016020">
    <property type="term" value="C:membrane"/>
    <property type="evidence" value="ECO:0007669"/>
    <property type="project" value="InterPro"/>
</dbReference>
<dbReference type="Gene3D" id="1.10.530.10">
    <property type="match status" value="1"/>
</dbReference>
<proteinExistence type="inferred from homology"/>
<dbReference type="PANTHER" id="PTHR37423">
    <property type="entry name" value="SOLUBLE LYTIC MUREIN TRANSGLYCOSYLASE-RELATED"/>
    <property type="match status" value="1"/>
</dbReference>
<protein>
    <submittedName>
        <fullName evidence="4">Lytic transglycosylase domain-containing protein</fullName>
    </submittedName>
</protein>
<dbReference type="AlphaFoldDB" id="A0A523UYI4"/>
<comment type="similarity">
    <text evidence="1">Belongs to the transglycosylase Slt family.</text>
</comment>
<dbReference type="Pfam" id="PF01464">
    <property type="entry name" value="SLT"/>
    <property type="match status" value="1"/>
</dbReference>
<dbReference type="EMBL" id="SOJN01000016">
    <property type="protein sequence ID" value="TET47563.1"/>
    <property type="molecule type" value="Genomic_DNA"/>
</dbReference>
<reference evidence="4 5" key="1">
    <citation type="submission" date="2019-03" db="EMBL/GenBank/DDBJ databases">
        <title>Metabolic potential of uncultured bacteria and archaea associated with petroleum seepage in deep-sea sediments.</title>
        <authorList>
            <person name="Dong X."/>
            <person name="Hubert C."/>
        </authorList>
    </citation>
    <scope>NUCLEOTIDE SEQUENCE [LARGE SCALE GENOMIC DNA]</scope>
    <source>
        <strain evidence="4">E44_bin18</strain>
    </source>
</reference>
<feature type="region of interest" description="Disordered" evidence="2">
    <location>
        <begin position="189"/>
        <end position="209"/>
    </location>
</feature>
<comment type="caution">
    <text evidence="4">The sequence shown here is derived from an EMBL/GenBank/DDBJ whole genome shotgun (WGS) entry which is preliminary data.</text>
</comment>
<organism evidence="4 5">
    <name type="scientific">candidate division TA06 bacterium</name>
    <dbReference type="NCBI Taxonomy" id="2250710"/>
    <lineage>
        <taxon>Bacteria</taxon>
        <taxon>Bacteria division TA06</taxon>
    </lineage>
</organism>
<gene>
    <name evidence="4" type="ORF">E3J62_01005</name>
</gene>
<dbReference type="CDD" id="cd16896">
    <property type="entry name" value="LT_Slt70-like"/>
    <property type="match status" value="1"/>
</dbReference>
<dbReference type="InterPro" id="IPR023346">
    <property type="entry name" value="Lysozyme-like_dom_sf"/>
</dbReference>
<sequence length="231" mass="25278">MRLVTAGVLVAGLLFPLSSLHADYIRISSDGTMTNVPETSDLKVIVVRPVVKPVNPGYDSLIDECAARHNLEPSLIKAVIEAESNYDPLAVSPKGAMGLMQLMPETAEMLGVDSPFDPEQNIEGGSKYLSELLEVFQGRLDLALAAYNAGPTVVGTLKRIPQNRETPRYVKKVLKVYVDEGGVLPETFDTKEKEKTEEPKSEPEEPKGIVFLCKDEEGRTVITNIPVLRSN</sequence>
<name>A0A523UYI4_UNCT6</name>
<evidence type="ECO:0000256" key="1">
    <source>
        <dbReference type="ARBA" id="ARBA00007734"/>
    </source>
</evidence>
<evidence type="ECO:0000313" key="5">
    <source>
        <dbReference type="Proteomes" id="UP000315525"/>
    </source>
</evidence>
<dbReference type="PROSITE" id="PS00922">
    <property type="entry name" value="TRANSGLYCOSYLASE"/>
    <property type="match status" value="1"/>
</dbReference>